<reference evidence="2" key="1">
    <citation type="submission" date="2019-03" db="EMBL/GenBank/DDBJ databases">
        <title>Complete genome sequence of enteropathogenic Citrobacter rodentium strain DBS100.</title>
        <authorList>
            <person name="Popov G."/>
            <person name="Fiebig A."/>
            <person name="Shideler S."/>
            <person name="Coombes B."/>
            <person name="Savchenko A."/>
        </authorList>
    </citation>
    <scope>NUCLEOTIDE SEQUENCE</scope>
    <source>
        <strain evidence="2">DBS100</strain>
    </source>
</reference>
<organism evidence="2">
    <name type="scientific">Citrobacter rodentium</name>
    <dbReference type="NCBI Taxonomy" id="67825"/>
    <lineage>
        <taxon>Bacteria</taxon>
        <taxon>Pseudomonadati</taxon>
        <taxon>Pseudomonadota</taxon>
        <taxon>Gammaproteobacteria</taxon>
        <taxon>Enterobacterales</taxon>
        <taxon>Enterobacteriaceae</taxon>
        <taxon>Citrobacter</taxon>
    </lineage>
</organism>
<feature type="chain" id="PRO_5019841413" description="Secreted protein" evidence="1">
    <location>
        <begin position="19"/>
        <end position="76"/>
    </location>
</feature>
<keyword evidence="1" id="KW-0732">Signal</keyword>
<dbReference type="AlphaFoldDB" id="A0A482PJP6"/>
<gene>
    <name evidence="2" type="ORF">E2R62_16710</name>
</gene>
<evidence type="ECO:0008006" key="3">
    <source>
        <dbReference type="Google" id="ProtNLM"/>
    </source>
</evidence>
<feature type="signal peptide" evidence="1">
    <location>
        <begin position="1"/>
        <end position="18"/>
    </location>
</feature>
<sequence>MSFLFLLLISMPPGRMNAAAKTANRLFYGSLTPGLVKKETLRKLFKISSCQPGITPYNAPPLTRNNGTQAAGSAGF</sequence>
<evidence type="ECO:0000256" key="1">
    <source>
        <dbReference type="SAM" id="SignalP"/>
    </source>
</evidence>
<proteinExistence type="predicted"/>
<evidence type="ECO:0000313" key="2">
    <source>
        <dbReference type="EMBL" id="QBY30313.1"/>
    </source>
</evidence>
<accession>A0A482PJP6</accession>
<protein>
    <recommendedName>
        <fullName evidence="3">Secreted protein</fullName>
    </recommendedName>
</protein>
<dbReference type="EMBL" id="CP038008">
    <property type="protein sequence ID" value="QBY30313.1"/>
    <property type="molecule type" value="Genomic_DNA"/>
</dbReference>
<name>A0A482PJP6_CITRO</name>